<feature type="region of interest" description="Disordered" evidence="2">
    <location>
        <begin position="242"/>
        <end position="305"/>
    </location>
</feature>
<organism evidence="3 4">
    <name type="scientific">Besnoitia besnoiti</name>
    <name type="common">Apicomplexan protozoan</name>
    <dbReference type="NCBI Taxonomy" id="94643"/>
    <lineage>
        <taxon>Eukaryota</taxon>
        <taxon>Sar</taxon>
        <taxon>Alveolata</taxon>
        <taxon>Apicomplexa</taxon>
        <taxon>Conoidasida</taxon>
        <taxon>Coccidia</taxon>
        <taxon>Eucoccidiorida</taxon>
        <taxon>Eimeriorina</taxon>
        <taxon>Sarcocystidae</taxon>
        <taxon>Besnoitia</taxon>
    </lineage>
</organism>
<accession>A0A2A9M8H7</accession>
<dbReference type="AlphaFoldDB" id="A0A2A9M8H7"/>
<keyword evidence="4" id="KW-1185">Reference proteome</keyword>
<dbReference type="EMBL" id="NWUJ01000006">
    <property type="protein sequence ID" value="PFH34778.1"/>
    <property type="molecule type" value="Genomic_DNA"/>
</dbReference>
<feature type="compositionally biased region" description="Polar residues" evidence="2">
    <location>
        <begin position="270"/>
        <end position="285"/>
    </location>
</feature>
<dbReference type="RefSeq" id="XP_029218787.1">
    <property type="nucleotide sequence ID" value="XM_029365204.1"/>
</dbReference>
<sequence>MPGTAGSFSEALGHSGLSAEIRSTVFHNKAQAEALLAQFRTVLARYVTGIREVEAVTQEAAELQDPALQKNVAAYMERINEMQYEATEVRAEVEQIVKTMEAEQLQLEAEATVFEGVASTIGITVAANGSTEENEEDSAGAAEVNKLTKELSGLATEVDKLMLGAVSAAHDVARVKGGVSAFSASRQLAAGLPSLLEIEESLNQVQHALAAAFARAQTQVSVVAARTRRSREDAALRESYMYTQAGLPDGPGTATDNEEEVLGQFGPRKATNQSPLRSGSSTTGKSAPGHSLSSSWPSASLLGDE</sequence>
<keyword evidence="1" id="KW-0175">Coiled coil</keyword>
<comment type="caution">
    <text evidence="3">The sequence shown here is derived from an EMBL/GenBank/DDBJ whole genome shotgun (WGS) entry which is preliminary data.</text>
</comment>
<reference evidence="3 4" key="1">
    <citation type="submission" date="2017-09" db="EMBL/GenBank/DDBJ databases">
        <title>Genome sequencing of Besnoitia besnoiti strain Bb-Ger1.</title>
        <authorList>
            <person name="Schares G."/>
            <person name="Venepally P."/>
            <person name="Lorenzi H.A."/>
        </authorList>
    </citation>
    <scope>NUCLEOTIDE SEQUENCE [LARGE SCALE GENOMIC DNA]</scope>
    <source>
        <strain evidence="3 4">Bb-Ger1</strain>
    </source>
</reference>
<feature type="compositionally biased region" description="Low complexity" evidence="2">
    <location>
        <begin position="286"/>
        <end position="305"/>
    </location>
</feature>
<dbReference type="KEGG" id="bbes:BESB_068110"/>
<gene>
    <name evidence="3" type="ORF">BESB_068110</name>
</gene>
<dbReference type="VEuPathDB" id="ToxoDB:BESB_068110"/>
<evidence type="ECO:0000256" key="1">
    <source>
        <dbReference type="SAM" id="Coils"/>
    </source>
</evidence>
<feature type="coiled-coil region" evidence="1">
    <location>
        <begin position="72"/>
        <end position="110"/>
    </location>
</feature>
<dbReference type="OrthoDB" id="10353814at2759"/>
<dbReference type="GeneID" id="40311737"/>
<dbReference type="Proteomes" id="UP000224006">
    <property type="component" value="Chromosome VI"/>
</dbReference>
<name>A0A2A9M8H7_BESBE</name>
<protein>
    <submittedName>
        <fullName evidence="3">Uncharacterized protein</fullName>
    </submittedName>
</protein>
<evidence type="ECO:0000256" key="2">
    <source>
        <dbReference type="SAM" id="MobiDB-lite"/>
    </source>
</evidence>
<proteinExistence type="predicted"/>
<evidence type="ECO:0000313" key="4">
    <source>
        <dbReference type="Proteomes" id="UP000224006"/>
    </source>
</evidence>
<evidence type="ECO:0000313" key="3">
    <source>
        <dbReference type="EMBL" id="PFH34778.1"/>
    </source>
</evidence>